<keyword evidence="2" id="KW-0244">Early protein</keyword>
<dbReference type="EMBL" id="KC693024">
    <property type="protein sequence ID" value="AGK27222.1"/>
    <property type="molecule type" value="Genomic_DNA"/>
</dbReference>
<evidence type="ECO:0000313" key="7">
    <source>
        <dbReference type="EMBL" id="AGK27222.1"/>
    </source>
</evidence>
<evidence type="ECO:0000256" key="1">
    <source>
        <dbReference type="ARBA" id="ARBA00005829"/>
    </source>
</evidence>
<keyword evidence="4" id="KW-1085">Inhibition of host caspases by virus</keyword>
<dbReference type="EMBL" id="KC693022">
    <property type="protein sequence ID" value="AGK27150.1"/>
    <property type="molecule type" value="Genomic_DNA"/>
</dbReference>
<dbReference type="OrthoDB" id="26753at10239"/>
<evidence type="ECO:0000256" key="5">
    <source>
        <dbReference type="ARBA" id="ARBA00023323"/>
    </source>
</evidence>
<evidence type="ECO:0000313" key="8">
    <source>
        <dbReference type="Proteomes" id="UP000120020"/>
    </source>
</evidence>
<name>M9Z4S6_9ADEN</name>
<evidence type="ECO:0000313" key="9">
    <source>
        <dbReference type="Proteomes" id="UP000142830"/>
    </source>
</evidence>
<protein>
    <submittedName>
        <fullName evidence="7">E3 14.7 protein</fullName>
    </submittedName>
</protein>
<dbReference type="GO" id="GO:0033668">
    <property type="term" value="P:symbiont-mediated suppression of host apoptosis"/>
    <property type="evidence" value="ECO:0007669"/>
    <property type="project" value="UniProtKB-KW"/>
</dbReference>
<keyword evidence="3" id="KW-0945">Host-virus interaction</keyword>
<dbReference type="Pfam" id="PF03307">
    <property type="entry name" value="Adeno_E3_15_3"/>
    <property type="match status" value="1"/>
</dbReference>
<evidence type="ECO:0000313" key="6">
    <source>
        <dbReference type="EMBL" id="AGK27150.1"/>
    </source>
</evidence>
<dbReference type="Proteomes" id="UP000142830">
    <property type="component" value="Segment"/>
</dbReference>
<dbReference type="GO" id="GO:0052031">
    <property type="term" value="P:symbiont-mediated perturbation of host defense response"/>
    <property type="evidence" value="ECO:0007669"/>
    <property type="project" value="InterPro"/>
</dbReference>
<sequence length="121" mass="13614">MTDSHDINITMERGIAQRQREARAMDYLRLQELKETHWCDRGSLCLVKLASLSYDISTQGHELSYTVAGQKQTFSTIMGGTSLKITHQSKPVEGAILCHCHKPDCMEKLITTLCAVAEIFK</sequence>
<reference evidence="8 9" key="1">
    <citation type="journal article" date="2013" name="MBio">
        <title>A novel adenovirus species associated with an acute respiratory outbreak in a baboon colony and evidence of coincident human infection.</title>
        <authorList>
            <person name="Chiu C.Y."/>
            <person name="Yagi S."/>
            <person name="Lu X."/>
            <person name="Yu G."/>
            <person name="Chen E.C."/>
            <person name="Liu M."/>
            <person name="Dick E.J.Jr."/>
            <person name="Carey K.D."/>
            <person name="Erdman D.D."/>
            <person name="Leland M.M."/>
            <person name="Patterson J.L."/>
        </authorList>
    </citation>
    <scope>NUCLEOTIDE SEQUENCE [LARGE SCALE GENOMIC DNA]</scope>
    <source>
        <strain evidence="6">BaAdV-2</strain>
        <strain evidence="7">BaAdV-4</strain>
    </source>
</reference>
<proteinExistence type="inferred from homology"/>
<evidence type="ECO:0000256" key="4">
    <source>
        <dbReference type="ARBA" id="ARBA00022615"/>
    </source>
</evidence>
<evidence type="ECO:0000256" key="2">
    <source>
        <dbReference type="ARBA" id="ARBA00022518"/>
    </source>
</evidence>
<comment type="similarity">
    <text evidence="1">Belongs to the adenoviridae E3_15 family.</text>
</comment>
<evidence type="ECO:0000256" key="3">
    <source>
        <dbReference type="ARBA" id="ARBA00022581"/>
    </source>
</evidence>
<dbReference type="InterPro" id="IPR004985">
    <property type="entry name" value="Adeno_E3-15"/>
</dbReference>
<organism evidence="7 9">
    <name type="scientific">Simian mastadenovirus C</name>
    <dbReference type="NCBI Taxonomy" id="1962300"/>
    <lineage>
        <taxon>Viruses</taxon>
        <taxon>Varidnaviria</taxon>
        <taxon>Bamfordvirae</taxon>
        <taxon>Preplasmiviricota</taxon>
        <taxon>Polisuviricotina</taxon>
        <taxon>Pharingeaviricetes</taxon>
        <taxon>Rowavirales</taxon>
        <taxon>Adenoviridae</taxon>
        <taxon>Mastadenovirus</taxon>
        <taxon>Mastadenovirus cynocephali</taxon>
    </lineage>
</organism>
<keyword evidence="5" id="KW-1119">Modulation of host cell apoptosis by virus</keyword>
<dbReference type="Proteomes" id="UP000120020">
    <property type="component" value="Segment"/>
</dbReference>
<accession>M9Z4S6</accession>